<dbReference type="GO" id="GO:0004553">
    <property type="term" value="F:hydrolase activity, hydrolyzing O-glycosyl compounds"/>
    <property type="evidence" value="ECO:0007669"/>
    <property type="project" value="InterPro"/>
</dbReference>
<dbReference type="OrthoDB" id="9809583at2"/>
<evidence type="ECO:0000313" key="3">
    <source>
        <dbReference type="Proteomes" id="UP000280819"/>
    </source>
</evidence>
<sequence length="243" mass="28384">MIRPRRRRPRPELMEYRTYGGWSVQRPEFGTLGRYSPDMTRLLPDGRTFELRLRLDRAAYQLFRDLGVSHEEALHHSLLCPSWAGLHNAPAHGVWEMDIKAPDTDRVEMVAMLWPESDDEWPLGEINFLEGRIGSGETMTNLHWPDDEGQPQHDPAMIPVDVTQWHRYRVDVRPGMVRWGIDGRTVRTLRTPHAPHDVPVHMVVQAGVNRAFLQDWHPNIEWEERILIRPLRAPHNNRKETAS</sequence>
<accession>A0A3P1T1X3</accession>
<dbReference type="AlphaFoldDB" id="A0A3P1T1X3"/>
<proteinExistence type="predicted"/>
<reference evidence="2 3" key="1">
    <citation type="submission" date="2018-11" db="EMBL/GenBank/DDBJ databases">
        <title>Genomes From Bacteria Associated with the Canine Oral Cavity: a Test Case for Automated Genome-Based Taxonomic Assignment.</title>
        <authorList>
            <person name="Coil D.A."/>
            <person name="Jospin G."/>
            <person name="Darling A.E."/>
            <person name="Wallis C."/>
            <person name="Davis I.J."/>
            <person name="Harris S."/>
            <person name="Eisen J.A."/>
            <person name="Holcombe L.J."/>
            <person name="O'Flynn C."/>
        </authorList>
    </citation>
    <scope>NUCLEOTIDE SEQUENCE [LARGE SCALE GENOMIC DNA]</scope>
    <source>
        <strain evidence="2 3">OH887_COT-365</strain>
    </source>
</reference>
<dbReference type="GO" id="GO:0005975">
    <property type="term" value="P:carbohydrate metabolic process"/>
    <property type="evidence" value="ECO:0007669"/>
    <property type="project" value="InterPro"/>
</dbReference>
<dbReference type="SUPFAM" id="SSF49899">
    <property type="entry name" value="Concanavalin A-like lectins/glucanases"/>
    <property type="match status" value="1"/>
</dbReference>
<evidence type="ECO:0000313" key="2">
    <source>
        <dbReference type="EMBL" id="RRD03238.1"/>
    </source>
</evidence>
<name>A0A3P1T1X3_9ACTN</name>
<dbReference type="CDD" id="cd00413">
    <property type="entry name" value="Glyco_hydrolase_16"/>
    <property type="match status" value="1"/>
</dbReference>
<keyword evidence="2" id="KW-0378">Hydrolase</keyword>
<protein>
    <submittedName>
        <fullName evidence="2">Glycosyl hydrolase family protein</fullName>
    </submittedName>
</protein>
<dbReference type="EMBL" id="RQZG01000025">
    <property type="protein sequence ID" value="RRD03238.1"/>
    <property type="molecule type" value="Genomic_DNA"/>
</dbReference>
<feature type="domain" description="GH16" evidence="1">
    <location>
        <begin position="91"/>
        <end position="195"/>
    </location>
</feature>
<dbReference type="InterPro" id="IPR000757">
    <property type="entry name" value="Beta-glucanase-like"/>
</dbReference>
<dbReference type="Proteomes" id="UP000280819">
    <property type="component" value="Unassembled WGS sequence"/>
</dbReference>
<gene>
    <name evidence="2" type="ORF">EII34_15140</name>
</gene>
<evidence type="ECO:0000259" key="1">
    <source>
        <dbReference type="Pfam" id="PF00722"/>
    </source>
</evidence>
<organism evidence="2 3">
    <name type="scientific">Arachnia propionica</name>
    <dbReference type="NCBI Taxonomy" id="1750"/>
    <lineage>
        <taxon>Bacteria</taxon>
        <taxon>Bacillati</taxon>
        <taxon>Actinomycetota</taxon>
        <taxon>Actinomycetes</taxon>
        <taxon>Propionibacteriales</taxon>
        <taxon>Propionibacteriaceae</taxon>
        <taxon>Arachnia</taxon>
    </lineage>
</organism>
<comment type="caution">
    <text evidence="2">The sequence shown here is derived from an EMBL/GenBank/DDBJ whole genome shotgun (WGS) entry which is preliminary data.</text>
</comment>
<dbReference type="Pfam" id="PF00722">
    <property type="entry name" value="Glyco_hydro_16"/>
    <property type="match status" value="1"/>
</dbReference>
<dbReference type="Gene3D" id="2.60.120.200">
    <property type="match status" value="1"/>
</dbReference>
<dbReference type="InterPro" id="IPR013320">
    <property type="entry name" value="ConA-like_dom_sf"/>
</dbReference>
<dbReference type="RefSeq" id="WP_124846006.1">
    <property type="nucleotide sequence ID" value="NZ_RQZG01000025.1"/>
</dbReference>